<protein>
    <submittedName>
        <fullName evidence="2">Uncharacterized protein</fullName>
    </submittedName>
</protein>
<reference evidence="2 3" key="1">
    <citation type="submission" date="2016-07" db="EMBL/GenBank/DDBJ databases">
        <title>Pervasive Adenine N6-methylation of Active Genes in Fungi.</title>
        <authorList>
            <consortium name="DOE Joint Genome Institute"/>
            <person name="Mondo S.J."/>
            <person name="Dannebaum R.O."/>
            <person name="Kuo R.C."/>
            <person name="Labutti K."/>
            <person name="Haridas S."/>
            <person name="Kuo A."/>
            <person name="Salamov A."/>
            <person name="Ahrendt S.R."/>
            <person name="Lipzen A."/>
            <person name="Sullivan W."/>
            <person name="Andreopoulos W.B."/>
            <person name="Clum A."/>
            <person name="Lindquist E."/>
            <person name="Daum C."/>
            <person name="Ramamoorthy G.K."/>
            <person name="Gryganskyi A."/>
            <person name="Culley D."/>
            <person name="Magnuson J.K."/>
            <person name="James T.Y."/>
            <person name="O'Malley M.A."/>
            <person name="Stajich J.E."/>
            <person name="Spatafora J.W."/>
            <person name="Visel A."/>
            <person name="Grigoriev I.V."/>
        </authorList>
    </citation>
    <scope>NUCLEOTIDE SEQUENCE [LARGE SCALE GENOMIC DNA]</scope>
    <source>
        <strain evidence="2 3">62-1032</strain>
    </source>
</reference>
<keyword evidence="3" id="KW-1185">Reference proteome</keyword>
<dbReference type="AlphaFoldDB" id="A0A1Y2EGU2"/>
<dbReference type="EMBL" id="MCGR01000054">
    <property type="protein sequence ID" value="ORY70792.1"/>
    <property type="molecule type" value="Genomic_DNA"/>
</dbReference>
<feature type="compositionally biased region" description="Pro residues" evidence="1">
    <location>
        <begin position="87"/>
        <end position="109"/>
    </location>
</feature>
<organism evidence="2 3">
    <name type="scientific">Leucosporidium creatinivorum</name>
    <dbReference type="NCBI Taxonomy" id="106004"/>
    <lineage>
        <taxon>Eukaryota</taxon>
        <taxon>Fungi</taxon>
        <taxon>Dikarya</taxon>
        <taxon>Basidiomycota</taxon>
        <taxon>Pucciniomycotina</taxon>
        <taxon>Microbotryomycetes</taxon>
        <taxon>Leucosporidiales</taxon>
        <taxon>Leucosporidium</taxon>
    </lineage>
</organism>
<evidence type="ECO:0000313" key="2">
    <source>
        <dbReference type="EMBL" id="ORY70792.1"/>
    </source>
</evidence>
<evidence type="ECO:0000256" key="1">
    <source>
        <dbReference type="SAM" id="MobiDB-lite"/>
    </source>
</evidence>
<feature type="compositionally biased region" description="Low complexity" evidence="1">
    <location>
        <begin position="68"/>
        <end position="82"/>
    </location>
</feature>
<evidence type="ECO:0000313" key="3">
    <source>
        <dbReference type="Proteomes" id="UP000193467"/>
    </source>
</evidence>
<dbReference type="InParanoid" id="A0A1Y2EGU2"/>
<feature type="region of interest" description="Disordered" evidence="1">
    <location>
        <begin position="66"/>
        <end position="123"/>
    </location>
</feature>
<name>A0A1Y2EGU2_9BASI</name>
<dbReference type="Proteomes" id="UP000193467">
    <property type="component" value="Unassembled WGS sequence"/>
</dbReference>
<proteinExistence type="predicted"/>
<sequence length="184" mass="20606">MDEAVGLLHMIPRRRRRSRRIQRVLEGCSAGRRMKRRRNWRGRECCSRARVRTGWGECIARFVPFPSPSSSSSSSSSSVYSSTLHRPIPPAFNPPSPPTSPAAPTPRSLPPTTRAPTSRSAPTTRTARLSLLILCLRMASLETFLSLRLEAVGRAQAPSLTGLEGMRERAGWRVSWRRARMEGR</sequence>
<accession>A0A1Y2EGU2</accession>
<gene>
    <name evidence="2" type="ORF">BCR35DRAFT_307865</name>
</gene>
<comment type="caution">
    <text evidence="2">The sequence shown here is derived from an EMBL/GenBank/DDBJ whole genome shotgun (WGS) entry which is preliminary data.</text>
</comment>
<feature type="compositionally biased region" description="Low complexity" evidence="1">
    <location>
        <begin position="110"/>
        <end position="123"/>
    </location>
</feature>